<keyword evidence="1" id="KW-1133">Transmembrane helix</keyword>
<keyword evidence="1" id="KW-0472">Membrane</keyword>
<dbReference type="InParanoid" id="A0A024FUX7"/>
<organism evidence="2 3">
    <name type="scientific">Albugo candida</name>
    <dbReference type="NCBI Taxonomy" id="65357"/>
    <lineage>
        <taxon>Eukaryota</taxon>
        <taxon>Sar</taxon>
        <taxon>Stramenopiles</taxon>
        <taxon>Oomycota</taxon>
        <taxon>Peronosporomycetes</taxon>
        <taxon>Albuginales</taxon>
        <taxon>Albuginaceae</taxon>
        <taxon>Albugo</taxon>
    </lineage>
</organism>
<evidence type="ECO:0000313" key="3">
    <source>
        <dbReference type="Proteomes" id="UP000053237"/>
    </source>
</evidence>
<sequence length="104" mass="12009">MTDISTMIQNHVRSSTFAFSLSNSCHSEPDNLMIEVQYDNVWVLFSLLIWINSCAAYLLKPLLSKIPVGPHDPRFRFHHKHVDISSNILCMESAYPLEYIRPSE</sequence>
<dbReference type="AlphaFoldDB" id="A0A024FUX7"/>
<accession>A0A024FUX7</accession>
<gene>
    <name evidence="2" type="ORF">BN9_120520</name>
</gene>
<dbReference type="EMBL" id="CAIX01000464">
    <property type="protein sequence ID" value="CCI10925.1"/>
    <property type="molecule type" value="Genomic_DNA"/>
</dbReference>
<dbReference type="Proteomes" id="UP000053237">
    <property type="component" value="Unassembled WGS sequence"/>
</dbReference>
<keyword evidence="3" id="KW-1185">Reference proteome</keyword>
<proteinExistence type="predicted"/>
<keyword evidence="1" id="KW-0812">Transmembrane</keyword>
<feature type="transmembrane region" description="Helical" evidence="1">
    <location>
        <begin position="41"/>
        <end position="59"/>
    </location>
</feature>
<protein>
    <submittedName>
        <fullName evidence="2">Uncharacterized protein</fullName>
    </submittedName>
</protein>
<comment type="caution">
    <text evidence="2">The sequence shown here is derived from an EMBL/GenBank/DDBJ whole genome shotgun (WGS) entry which is preliminary data.</text>
</comment>
<evidence type="ECO:0000256" key="1">
    <source>
        <dbReference type="SAM" id="Phobius"/>
    </source>
</evidence>
<reference evidence="2 3" key="1">
    <citation type="submission" date="2012-05" db="EMBL/GenBank/DDBJ databases">
        <title>Recombination and specialization in a pathogen metapopulation.</title>
        <authorList>
            <person name="Gardiner A."/>
            <person name="Kemen E."/>
            <person name="Schultz-Larsen T."/>
            <person name="MacLean D."/>
            <person name="Van Oosterhout C."/>
            <person name="Jones J.D.G."/>
        </authorList>
    </citation>
    <scope>NUCLEOTIDE SEQUENCE [LARGE SCALE GENOMIC DNA]</scope>
    <source>
        <strain evidence="2 3">Ac Nc2</strain>
    </source>
</reference>
<evidence type="ECO:0000313" key="2">
    <source>
        <dbReference type="EMBL" id="CCI10925.1"/>
    </source>
</evidence>
<name>A0A024FUX7_9STRA</name>